<dbReference type="OrthoDB" id="154708at2"/>
<comment type="caution">
    <text evidence="1">The sequence shown here is derived from an EMBL/GenBank/DDBJ whole genome shotgun (WGS) entry which is preliminary data.</text>
</comment>
<reference evidence="1 2" key="1">
    <citation type="submission" date="2018-03" db="EMBL/GenBank/DDBJ databases">
        <title>Genomic Encyclopedia of Archaeal and Bacterial Type Strains, Phase II (KMG-II): from individual species to whole genera.</title>
        <authorList>
            <person name="Goeker M."/>
        </authorList>
    </citation>
    <scope>NUCLEOTIDE SEQUENCE [LARGE SCALE GENOMIC DNA]</scope>
    <source>
        <strain evidence="1 2">DSM 45601</strain>
    </source>
</reference>
<accession>A0A2T0Q7R0</accession>
<gene>
    <name evidence="1" type="ORF">CLV72_103472</name>
</gene>
<organism evidence="1 2">
    <name type="scientific">Allonocardiopsis opalescens</name>
    <dbReference type="NCBI Taxonomy" id="1144618"/>
    <lineage>
        <taxon>Bacteria</taxon>
        <taxon>Bacillati</taxon>
        <taxon>Actinomycetota</taxon>
        <taxon>Actinomycetes</taxon>
        <taxon>Streptosporangiales</taxon>
        <taxon>Allonocardiopsis</taxon>
    </lineage>
</organism>
<dbReference type="RefSeq" id="WP_106244854.1">
    <property type="nucleotide sequence ID" value="NZ_PVZC01000003.1"/>
</dbReference>
<dbReference type="EMBL" id="PVZC01000003">
    <property type="protein sequence ID" value="PRX99865.1"/>
    <property type="molecule type" value="Genomic_DNA"/>
</dbReference>
<dbReference type="AlphaFoldDB" id="A0A2T0Q7R0"/>
<name>A0A2T0Q7R0_9ACTN</name>
<evidence type="ECO:0000313" key="1">
    <source>
        <dbReference type="EMBL" id="PRX99865.1"/>
    </source>
</evidence>
<dbReference type="Gene3D" id="2.160.20.80">
    <property type="entry name" value="E3 ubiquitin-protein ligase SopA"/>
    <property type="match status" value="1"/>
</dbReference>
<dbReference type="Proteomes" id="UP000237846">
    <property type="component" value="Unassembled WGS sequence"/>
</dbReference>
<evidence type="ECO:0000313" key="2">
    <source>
        <dbReference type="Proteomes" id="UP000237846"/>
    </source>
</evidence>
<protein>
    <submittedName>
        <fullName evidence="1">Pentapeptide repeat protein</fullName>
    </submittedName>
</protein>
<dbReference type="Pfam" id="PF00805">
    <property type="entry name" value="Pentapeptide"/>
    <property type="match status" value="1"/>
</dbReference>
<sequence>MSDTRQAGRPHPAAGSELRADCANCFGLCCVALAFTASADFAADKAAGEPCGNLGDDFRCGIHTRLRAGGYAGCAVYDCFGAGQRISQRTFGGRDWRRHPAQAETMFAVLPVMRQLHEMLWYLAQARTLEASGELGGALREAAAATERLAAAEPAELLALDVAAHRATVNTLLLRTSERARARAGRRAPDRRGADLIGAKLRGAKLRGADLRGADLTGALFVTRSQLDAARGDARTRVPAALDRPAHWTP</sequence>
<dbReference type="InterPro" id="IPR001646">
    <property type="entry name" value="5peptide_repeat"/>
</dbReference>
<proteinExistence type="predicted"/>
<keyword evidence="2" id="KW-1185">Reference proteome</keyword>
<dbReference type="SUPFAM" id="SSF141571">
    <property type="entry name" value="Pentapeptide repeat-like"/>
    <property type="match status" value="1"/>
</dbReference>